<organism evidence="2 3">
    <name type="scientific">Azonexus hydrophilus</name>
    <dbReference type="NCBI Taxonomy" id="418702"/>
    <lineage>
        <taxon>Bacteria</taxon>
        <taxon>Pseudomonadati</taxon>
        <taxon>Pseudomonadota</taxon>
        <taxon>Betaproteobacteria</taxon>
        <taxon>Rhodocyclales</taxon>
        <taxon>Azonexaceae</taxon>
        <taxon>Azonexus</taxon>
    </lineage>
</organism>
<comment type="caution">
    <text evidence="2">The sequence shown here is derived from an EMBL/GenBank/DDBJ whole genome shotgun (WGS) entry which is preliminary data.</text>
</comment>
<dbReference type="AlphaFoldDB" id="A0A1R1ICA2"/>
<accession>A0A1R1ICA2</accession>
<protein>
    <submittedName>
        <fullName evidence="2">Uncharacterized protein</fullName>
    </submittedName>
</protein>
<keyword evidence="3" id="KW-1185">Reference proteome</keyword>
<feature type="chain" id="PRO_5012322483" evidence="1">
    <location>
        <begin position="18"/>
        <end position="166"/>
    </location>
</feature>
<evidence type="ECO:0000256" key="1">
    <source>
        <dbReference type="SAM" id="SignalP"/>
    </source>
</evidence>
<reference evidence="2 3" key="1">
    <citation type="submission" date="2016-10" db="EMBL/GenBank/DDBJ databases">
        <title>Alkaliphiles isolated from bioreactors.</title>
        <authorList>
            <person name="Salah Z."/>
            <person name="Rout S.P."/>
            <person name="Humphreys P.N."/>
        </authorList>
    </citation>
    <scope>NUCLEOTIDE SEQUENCE [LARGE SCALE GENOMIC DNA]</scope>
    <source>
        <strain evidence="2 3">ZS02</strain>
    </source>
</reference>
<dbReference type="STRING" id="418702.BJN45_01955"/>
<gene>
    <name evidence="2" type="ORF">BJN45_01955</name>
</gene>
<evidence type="ECO:0000313" key="2">
    <source>
        <dbReference type="EMBL" id="OMG56403.1"/>
    </source>
</evidence>
<evidence type="ECO:0000313" key="3">
    <source>
        <dbReference type="Proteomes" id="UP000187526"/>
    </source>
</evidence>
<feature type="signal peptide" evidence="1">
    <location>
        <begin position="1"/>
        <end position="17"/>
    </location>
</feature>
<dbReference type="OrthoDB" id="9180631at2"/>
<sequence length="166" mass="18187">MRVLAFALAVLALPAVADEPALRPSAGLLFKHPDLLRPGTCVVYREGGAGWILTEPLFFLKGKVLGAAVSTRQLGQCPVVPGKTVDQYNREEFVRHVRATPCLAPGVPDRDEQIGMVRVSVSDWETPHVRKAENAGRLYRGMFLDRPLEKGMEIELEADLLGACEP</sequence>
<dbReference type="EMBL" id="MTHD01000001">
    <property type="protein sequence ID" value="OMG56403.1"/>
    <property type="molecule type" value="Genomic_DNA"/>
</dbReference>
<name>A0A1R1ICA2_9RHOO</name>
<proteinExistence type="predicted"/>
<keyword evidence="1" id="KW-0732">Signal</keyword>
<dbReference type="Proteomes" id="UP000187526">
    <property type="component" value="Unassembled WGS sequence"/>
</dbReference>
<dbReference type="RefSeq" id="WP_076091524.1">
    <property type="nucleotide sequence ID" value="NZ_MTHD01000001.1"/>
</dbReference>